<keyword evidence="3" id="KW-1185">Reference proteome</keyword>
<dbReference type="RefSeq" id="WP_162371439.1">
    <property type="nucleotide sequence ID" value="NZ_JAAEEH010000055.1"/>
</dbReference>
<feature type="domain" description="FRG" evidence="1">
    <location>
        <begin position="17"/>
        <end position="108"/>
    </location>
</feature>
<evidence type="ECO:0000313" key="2">
    <source>
        <dbReference type="EMBL" id="NDL68718.1"/>
    </source>
</evidence>
<gene>
    <name evidence="2" type="ORF">GXN74_13315</name>
</gene>
<sequence>MSLHKAEDVIKLFETLNDESNYFRGYTDYDFHMKPSLGRGDYNEFEILHTYYSVNNETIEFSSLIDVIEHAQHYGEKTRLLDWSLSPWVALYFANYKNSKNDETSYIGMLNTEMPSFELIPTLSNTWDMIGDFTWDEVGEFTWDEISEIGVSSTKKYLSNLKFNGLYEEFLKNLPEDKYLINRYSTEEINHRKKLQKGLFTFHKDPKIPMERKHFDLYVLELPKEEKVKLLDILSKKYGVNGITLGFDVN</sequence>
<accession>A0A7X5KP84</accession>
<name>A0A7X5KP84_9FIRM</name>
<dbReference type="EMBL" id="JAAEEH010000055">
    <property type="protein sequence ID" value="NDL68718.1"/>
    <property type="molecule type" value="Genomic_DNA"/>
</dbReference>
<evidence type="ECO:0000313" key="3">
    <source>
        <dbReference type="Proteomes" id="UP000461585"/>
    </source>
</evidence>
<evidence type="ECO:0000259" key="1">
    <source>
        <dbReference type="SMART" id="SM00901"/>
    </source>
</evidence>
<dbReference type="Proteomes" id="UP000461585">
    <property type="component" value="Unassembled WGS sequence"/>
</dbReference>
<organism evidence="2 3">
    <name type="scientific">Anaerotalea alkaliphila</name>
    <dbReference type="NCBI Taxonomy" id="2662126"/>
    <lineage>
        <taxon>Bacteria</taxon>
        <taxon>Bacillati</taxon>
        <taxon>Bacillota</taxon>
        <taxon>Clostridia</taxon>
        <taxon>Eubacteriales</taxon>
        <taxon>Anaerotalea</taxon>
    </lineage>
</organism>
<reference evidence="2 3" key="1">
    <citation type="submission" date="2020-01" db="EMBL/GenBank/DDBJ databases">
        <title>Anaeroalcalibacter tamaniensis gen. nov., sp. nov., moderately halophilic strictly anaerobic fermenter bacterium from mud volcano of Taman peninsula.</title>
        <authorList>
            <person name="Frolova A."/>
            <person name="Merkel A.Y."/>
            <person name="Slobodkin A.I."/>
        </authorList>
    </citation>
    <scope>NUCLEOTIDE SEQUENCE [LARGE SCALE GENOMIC DNA]</scope>
    <source>
        <strain evidence="2 3">F-3ap</strain>
    </source>
</reference>
<dbReference type="AlphaFoldDB" id="A0A7X5KP84"/>
<proteinExistence type="predicted"/>
<dbReference type="InterPro" id="IPR014966">
    <property type="entry name" value="FRG-dom"/>
</dbReference>
<dbReference type="Pfam" id="PF08867">
    <property type="entry name" value="FRG"/>
    <property type="match status" value="1"/>
</dbReference>
<dbReference type="SMART" id="SM00901">
    <property type="entry name" value="FRG"/>
    <property type="match status" value="1"/>
</dbReference>
<comment type="caution">
    <text evidence="2">The sequence shown here is derived from an EMBL/GenBank/DDBJ whole genome shotgun (WGS) entry which is preliminary data.</text>
</comment>
<protein>
    <submittedName>
        <fullName evidence="2">FRG domain-containing protein</fullName>
    </submittedName>
</protein>